<dbReference type="Proteomes" id="UP000298030">
    <property type="component" value="Unassembled WGS sequence"/>
</dbReference>
<evidence type="ECO:0000313" key="2">
    <source>
        <dbReference type="Proteomes" id="UP000298030"/>
    </source>
</evidence>
<keyword evidence="2" id="KW-1185">Reference proteome</keyword>
<sequence>MSRNVLAPPTSRCFLQTLPRHTFSLCAFSGLHRIPLANPEASVRAQLQSAGPFRGLASMAGDLFGGPRL</sequence>
<evidence type="ECO:0000313" key="1">
    <source>
        <dbReference type="EMBL" id="TEB22565.1"/>
    </source>
</evidence>
<protein>
    <submittedName>
        <fullName evidence="1">Uncharacterized protein</fullName>
    </submittedName>
</protein>
<proteinExistence type="predicted"/>
<gene>
    <name evidence="1" type="ORF">FA13DRAFT_1476411</name>
</gene>
<name>A0A4Y7SL47_COPMI</name>
<organism evidence="1 2">
    <name type="scientific">Coprinellus micaceus</name>
    <name type="common">Glistening ink-cap mushroom</name>
    <name type="synonym">Coprinus micaceus</name>
    <dbReference type="NCBI Taxonomy" id="71717"/>
    <lineage>
        <taxon>Eukaryota</taxon>
        <taxon>Fungi</taxon>
        <taxon>Dikarya</taxon>
        <taxon>Basidiomycota</taxon>
        <taxon>Agaricomycotina</taxon>
        <taxon>Agaricomycetes</taxon>
        <taxon>Agaricomycetidae</taxon>
        <taxon>Agaricales</taxon>
        <taxon>Agaricineae</taxon>
        <taxon>Psathyrellaceae</taxon>
        <taxon>Coprinellus</taxon>
    </lineage>
</organism>
<reference evidence="1 2" key="1">
    <citation type="journal article" date="2019" name="Nat. Ecol. Evol.">
        <title>Megaphylogeny resolves global patterns of mushroom evolution.</title>
        <authorList>
            <person name="Varga T."/>
            <person name="Krizsan K."/>
            <person name="Foldi C."/>
            <person name="Dima B."/>
            <person name="Sanchez-Garcia M."/>
            <person name="Sanchez-Ramirez S."/>
            <person name="Szollosi G.J."/>
            <person name="Szarkandi J.G."/>
            <person name="Papp V."/>
            <person name="Albert L."/>
            <person name="Andreopoulos W."/>
            <person name="Angelini C."/>
            <person name="Antonin V."/>
            <person name="Barry K.W."/>
            <person name="Bougher N.L."/>
            <person name="Buchanan P."/>
            <person name="Buyck B."/>
            <person name="Bense V."/>
            <person name="Catcheside P."/>
            <person name="Chovatia M."/>
            <person name="Cooper J."/>
            <person name="Damon W."/>
            <person name="Desjardin D."/>
            <person name="Finy P."/>
            <person name="Geml J."/>
            <person name="Haridas S."/>
            <person name="Hughes K."/>
            <person name="Justo A."/>
            <person name="Karasinski D."/>
            <person name="Kautmanova I."/>
            <person name="Kiss B."/>
            <person name="Kocsube S."/>
            <person name="Kotiranta H."/>
            <person name="LaButti K.M."/>
            <person name="Lechner B.E."/>
            <person name="Liimatainen K."/>
            <person name="Lipzen A."/>
            <person name="Lukacs Z."/>
            <person name="Mihaltcheva S."/>
            <person name="Morgado L.N."/>
            <person name="Niskanen T."/>
            <person name="Noordeloos M.E."/>
            <person name="Ohm R.A."/>
            <person name="Ortiz-Santana B."/>
            <person name="Ovrebo C."/>
            <person name="Racz N."/>
            <person name="Riley R."/>
            <person name="Savchenko A."/>
            <person name="Shiryaev A."/>
            <person name="Soop K."/>
            <person name="Spirin V."/>
            <person name="Szebenyi C."/>
            <person name="Tomsovsky M."/>
            <person name="Tulloss R.E."/>
            <person name="Uehling J."/>
            <person name="Grigoriev I.V."/>
            <person name="Vagvolgyi C."/>
            <person name="Papp T."/>
            <person name="Martin F.M."/>
            <person name="Miettinen O."/>
            <person name="Hibbett D.S."/>
            <person name="Nagy L.G."/>
        </authorList>
    </citation>
    <scope>NUCLEOTIDE SEQUENCE [LARGE SCALE GENOMIC DNA]</scope>
    <source>
        <strain evidence="1 2">FP101781</strain>
    </source>
</reference>
<dbReference type="AlphaFoldDB" id="A0A4Y7SL47"/>
<accession>A0A4Y7SL47</accession>
<comment type="caution">
    <text evidence="1">The sequence shown here is derived from an EMBL/GenBank/DDBJ whole genome shotgun (WGS) entry which is preliminary data.</text>
</comment>
<dbReference type="EMBL" id="QPFP01000089">
    <property type="protein sequence ID" value="TEB22565.1"/>
    <property type="molecule type" value="Genomic_DNA"/>
</dbReference>